<dbReference type="EMBL" id="CAESAP020000112">
    <property type="protein sequence ID" value="CAB5497354.1"/>
    <property type="molecule type" value="Genomic_DNA"/>
</dbReference>
<accession>A0ACA8ZNR8</accession>
<evidence type="ECO:0000313" key="1">
    <source>
        <dbReference type="EMBL" id="CAB5497354.1"/>
    </source>
</evidence>
<evidence type="ECO:0000313" key="2">
    <source>
        <dbReference type="Proteomes" id="UP000635628"/>
    </source>
</evidence>
<comment type="caution">
    <text evidence="1">The sequence shown here is derived from an EMBL/GenBank/DDBJ whole genome shotgun (WGS) entry which is preliminary data.</text>
</comment>
<name>A0ACA8ZNR8_9GAMM</name>
<keyword evidence="2" id="KW-1185">Reference proteome</keyword>
<reference evidence="1" key="1">
    <citation type="submission" date="2020-05" db="EMBL/GenBank/DDBJ databases">
        <authorList>
            <person name="Petersen J."/>
            <person name="Sayavedra L."/>
        </authorList>
    </citation>
    <scope>NUCLEOTIDE SEQUENCE</scope>
    <source>
        <strain evidence="1">B azoricus SOX Menez Gwen</strain>
    </source>
</reference>
<sequence length="40" mass="4507">MNDKTGVSLPVISKIKNNKQQIDLLKLKAPIKTLKLVMMI</sequence>
<protein>
    <submittedName>
        <fullName evidence="1">Uncharacterized protein</fullName>
    </submittedName>
</protein>
<dbReference type="Proteomes" id="UP000635628">
    <property type="component" value="Unassembled WGS sequence"/>
</dbReference>
<organism evidence="1 2">
    <name type="scientific">Bathymodiolus azoricus thioautotrophic gill symbiont</name>
    <dbReference type="NCBI Taxonomy" id="235205"/>
    <lineage>
        <taxon>Bacteria</taxon>
        <taxon>Pseudomonadati</taxon>
        <taxon>Pseudomonadota</taxon>
        <taxon>Gammaproteobacteria</taxon>
        <taxon>sulfur-oxidizing symbionts</taxon>
    </lineage>
</organism>
<proteinExistence type="predicted"/>
<gene>
    <name evidence="1" type="ORF">AZO1586R_583</name>
</gene>